<dbReference type="PANTHER" id="PTHR12281:SF12">
    <property type="entry name" value="DEFECTIVE IN CULLIN NEDDYLATION PROTEIN"/>
    <property type="match status" value="1"/>
</dbReference>
<evidence type="ECO:0000313" key="4">
    <source>
        <dbReference type="EMBL" id="KAJ8297984.1"/>
    </source>
</evidence>
<dbReference type="Proteomes" id="UP001217089">
    <property type="component" value="Unassembled WGS sequence"/>
</dbReference>
<comment type="function">
    <text evidence="1">Neddylation of cullins play an essential role in the regulation of SCF-type complexes activity.</text>
</comment>
<evidence type="ECO:0000256" key="2">
    <source>
        <dbReference type="SAM" id="Phobius"/>
    </source>
</evidence>
<dbReference type="Gene3D" id="1.10.238.200">
    <property type="entry name" value="Cullin, PONY binding domain"/>
    <property type="match status" value="1"/>
</dbReference>
<keyword evidence="2" id="KW-0812">Transmembrane</keyword>
<organism evidence="4 5">
    <name type="scientific">Tegillarca granosa</name>
    <name type="common">Malaysian cockle</name>
    <name type="synonym">Anadara granosa</name>
    <dbReference type="NCBI Taxonomy" id="220873"/>
    <lineage>
        <taxon>Eukaryota</taxon>
        <taxon>Metazoa</taxon>
        <taxon>Spiralia</taxon>
        <taxon>Lophotrochozoa</taxon>
        <taxon>Mollusca</taxon>
        <taxon>Bivalvia</taxon>
        <taxon>Autobranchia</taxon>
        <taxon>Pteriomorphia</taxon>
        <taxon>Arcoida</taxon>
        <taxon>Arcoidea</taxon>
        <taxon>Arcidae</taxon>
        <taxon>Tegillarca</taxon>
    </lineage>
</organism>
<keyword evidence="2" id="KW-1133">Transmembrane helix</keyword>
<reference evidence="4 5" key="1">
    <citation type="submission" date="2022-12" db="EMBL/GenBank/DDBJ databases">
        <title>Chromosome-level genome of Tegillarca granosa.</title>
        <authorList>
            <person name="Kim J."/>
        </authorList>
    </citation>
    <scope>NUCLEOTIDE SEQUENCE [LARGE SCALE GENOMIC DNA]</scope>
    <source>
        <strain evidence="4">Teg-2019</strain>
        <tissue evidence="4">Adductor muscle</tissue>
    </source>
</reference>
<comment type="caution">
    <text evidence="4">The sequence shown here is derived from an EMBL/GenBank/DDBJ whole genome shotgun (WGS) entry which is preliminary data.</text>
</comment>
<keyword evidence="5" id="KW-1185">Reference proteome</keyword>
<protein>
    <recommendedName>
        <fullName evidence="1">Defective in cullin neddylation protein</fullName>
    </recommendedName>
</protein>
<keyword evidence="2" id="KW-0472">Membrane</keyword>
<dbReference type="Gene3D" id="1.10.238.10">
    <property type="entry name" value="EF-hand"/>
    <property type="match status" value="1"/>
</dbReference>
<evidence type="ECO:0000259" key="3">
    <source>
        <dbReference type="PROSITE" id="PS51229"/>
    </source>
</evidence>
<evidence type="ECO:0000256" key="1">
    <source>
        <dbReference type="RuleBase" id="RU410713"/>
    </source>
</evidence>
<dbReference type="InterPro" id="IPR042460">
    <property type="entry name" value="DCN1-like_PONY"/>
</dbReference>
<feature type="domain" description="DCUN1" evidence="3">
    <location>
        <begin position="60"/>
        <end position="243"/>
    </location>
</feature>
<accession>A0ABQ9DY37</accession>
<evidence type="ECO:0000313" key="5">
    <source>
        <dbReference type="Proteomes" id="UP001217089"/>
    </source>
</evidence>
<feature type="transmembrane region" description="Helical" evidence="2">
    <location>
        <begin position="229"/>
        <end position="251"/>
    </location>
</feature>
<gene>
    <name evidence="4" type="ORF">KUTeg_024515</name>
</gene>
<proteinExistence type="predicted"/>
<dbReference type="EMBL" id="JARBDR010000923">
    <property type="protein sequence ID" value="KAJ8297984.1"/>
    <property type="molecule type" value="Genomic_DNA"/>
</dbReference>
<name>A0ABQ9DY37_TEGGR</name>
<dbReference type="InterPro" id="IPR005176">
    <property type="entry name" value="PONY_dom"/>
</dbReference>
<sequence>MDEHGSSSRTVLCFNFITLEEEESDGGFLYSRLTSLNLGGENRTGSENCLSGFNYFEMPIRRKRSSPTMEDSRNADEDTLGPEGMEKFCEDIGIVMLCLAWKLNAINMGFFTKAEWLKGMSELQCDNIYKLQQKLDYLKALLDDPVHFKNIYRYAFDFARDKDQRSMDIDTSKAMLALLLGKHWPLFSSFHQYLEQSKYKVINKDQWCNVLEFSRTILPDLSNYDEDGALWKLILFETYTYFIIAMFLFGIPD</sequence>
<dbReference type="InterPro" id="IPR014764">
    <property type="entry name" value="DCN-prot"/>
</dbReference>
<dbReference type="PANTHER" id="PTHR12281">
    <property type="entry name" value="RP42 RELATED"/>
    <property type="match status" value="1"/>
</dbReference>
<dbReference type="PROSITE" id="PS51229">
    <property type="entry name" value="DCUN1"/>
    <property type="match status" value="1"/>
</dbReference>
<feature type="non-terminal residue" evidence="4">
    <location>
        <position position="253"/>
    </location>
</feature>
<dbReference type="Pfam" id="PF03556">
    <property type="entry name" value="Cullin_binding"/>
    <property type="match status" value="1"/>
</dbReference>